<accession>X0ZJ57</accession>
<proteinExistence type="predicted"/>
<evidence type="ECO:0000313" key="1">
    <source>
        <dbReference type="EMBL" id="GAG58137.1"/>
    </source>
</evidence>
<reference evidence="1" key="1">
    <citation type="journal article" date="2014" name="Front. Microbiol.">
        <title>High frequency of phylogenetically diverse reductive dehalogenase-homologous genes in deep subseafloor sedimentary metagenomes.</title>
        <authorList>
            <person name="Kawai M."/>
            <person name="Futagami T."/>
            <person name="Toyoda A."/>
            <person name="Takaki Y."/>
            <person name="Nishi S."/>
            <person name="Hori S."/>
            <person name="Arai W."/>
            <person name="Tsubouchi T."/>
            <person name="Morono Y."/>
            <person name="Uchiyama I."/>
            <person name="Ito T."/>
            <person name="Fujiyama A."/>
            <person name="Inagaki F."/>
            <person name="Takami H."/>
        </authorList>
    </citation>
    <scope>NUCLEOTIDE SEQUENCE</scope>
    <source>
        <strain evidence="1">Expedition CK06-06</strain>
    </source>
</reference>
<dbReference type="EMBL" id="BART01007452">
    <property type="protein sequence ID" value="GAG58137.1"/>
    <property type="molecule type" value="Genomic_DNA"/>
</dbReference>
<organism evidence="1">
    <name type="scientific">marine sediment metagenome</name>
    <dbReference type="NCBI Taxonomy" id="412755"/>
    <lineage>
        <taxon>unclassified sequences</taxon>
        <taxon>metagenomes</taxon>
        <taxon>ecological metagenomes</taxon>
    </lineage>
</organism>
<sequence length="111" mass="13410">MATYRLENGQRITGYYNGGKFYRMYEPTRGFIYYGIELDGEFPIMSLEEKCQSEEHQLENHKPRNHQSENNNYKDFKVIYGDKGTYFVSKNCILNNNKERRKKWLDECEEK</sequence>
<comment type="caution">
    <text evidence="1">The sequence shown here is derived from an EMBL/GenBank/DDBJ whole genome shotgun (WGS) entry which is preliminary data.</text>
</comment>
<protein>
    <submittedName>
        <fullName evidence="1">Uncharacterized protein</fullName>
    </submittedName>
</protein>
<dbReference type="AlphaFoldDB" id="X0ZJ57"/>
<gene>
    <name evidence="1" type="ORF">S01H4_16963</name>
</gene>
<name>X0ZJ57_9ZZZZ</name>